<dbReference type="CDD" id="cd06558">
    <property type="entry name" value="crotonase-like"/>
    <property type="match status" value="1"/>
</dbReference>
<proteinExistence type="predicted"/>
<dbReference type="Proteomes" id="UP001528912">
    <property type="component" value="Unassembled WGS sequence"/>
</dbReference>
<evidence type="ECO:0000256" key="1">
    <source>
        <dbReference type="ARBA" id="ARBA00001709"/>
    </source>
</evidence>
<keyword evidence="3" id="KW-0378">Hydrolase</keyword>
<dbReference type="NCBIfam" id="NF004127">
    <property type="entry name" value="PRK05617.1"/>
    <property type="match status" value="1"/>
</dbReference>
<accession>A0ABT6CCM4</accession>
<evidence type="ECO:0000256" key="3">
    <source>
        <dbReference type="ARBA" id="ARBA00022801"/>
    </source>
</evidence>
<dbReference type="SUPFAM" id="SSF52096">
    <property type="entry name" value="ClpP/crotonase"/>
    <property type="match status" value="1"/>
</dbReference>
<evidence type="ECO:0000313" key="5">
    <source>
        <dbReference type="EMBL" id="MDF8266037.1"/>
    </source>
</evidence>
<evidence type="ECO:0000313" key="6">
    <source>
        <dbReference type="Proteomes" id="UP001528912"/>
    </source>
</evidence>
<dbReference type="RefSeq" id="WP_277193276.1">
    <property type="nucleotide sequence ID" value="NZ_JAROAV010000046.1"/>
</dbReference>
<gene>
    <name evidence="5" type="ORF">P4R38_17450</name>
</gene>
<organism evidence="5 6">
    <name type="scientific">Luteipulveratus flavus</name>
    <dbReference type="NCBI Taxonomy" id="3031728"/>
    <lineage>
        <taxon>Bacteria</taxon>
        <taxon>Bacillati</taxon>
        <taxon>Actinomycetota</taxon>
        <taxon>Actinomycetes</taxon>
        <taxon>Micrococcales</taxon>
        <taxon>Dermacoccaceae</taxon>
        <taxon>Luteipulveratus</taxon>
    </lineage>
</organism>
<dbReference type="Pfam" id="PF16113">
    <property type="entry name" value="ECH_2"/>
    <property type="match status" value="1"/>
</dbReference>
<feature type="domain" description="Enoyl-CoA hydratase/isomerase" evidence="4">
    <location>
        <begin position="19"/>
        <end position="335"/>
    </location>
</feature>
<evidence type="ECO:0000259" key="4">
    <source>
        <dbReference type="Pfam" id="PF16113"/>
    </source>
</evidence>
<dbReference type="PANTHER" id="PTHR43176">
    <property type="entry name" value="3-HYDROXYISOBUTYRYL-COA HYDROLASE-RELATED"/>
    <property type="match status" value="1"/>
</dbReference>
<dbReference type="EMBL" id="JAROAV010000046">
    <property type="protein sequence ID" value="MDF8266037.1"/>
    <property type="molecule type" value="Genomic_DNA"/>
</dbReference>
<dbReference type="EC" id="3.1.2.4" evidence="2"/>
<reference evidence="5 6" key="1">
    <citation type="submission" date="2023-03" db="EMBL/GenBank/DDBJ databases">
        <title>YIM 133296 draft genome.</title>
        <authorList>
            <person name="Xiong L."/>
        </authorList>
    </citation>
    <scope>NUCLEOTIDE SEQUENCE [LARGE SCALE GENOMIC DNA]</scope>
    <source>
        <strain evidence="5 6">YIM 133296</strain>
    </source>
</reference>
<dbReference type="InterPro" id="IPR029045">
    <property type="entry name" value="ClpP/crotonase-like_dom_sf"/>
</dbReference>
<dbReference type="InterPro" id="IPR032259">
    <property type="entry name" value="HIBYL-CoA-H"/>
</dbReference>
<evidence type="ECO:0000256" key="2">
    <source>
        <dbReference type="ARBA" id="ARBA00011915"/>
    </source>
</evidence>
<protein>
    <recommendedName>
        <fullName evidence="2">3-hydroxyisobutyryl-CoA hydrolase</fullName>
        <ecNumber evidence="2">3.1.2.4</ecNumber>
    </recommendedName>
</protein>
<dbReference type="PANTHER" id="PTHR43176:SF3">
    <property type="entry name" value="3-HYDROXYISOBUTYRYL-COA HYDROLASE, MITOCHONDRIAL"/>
    <property type="match status" value="1"/>
</dbReference>
<dbReference type="Gene3D" id="3.90.226.10">
    <property type="entry name" value="2-enoyl-CoA Hydratase, Chain A, domain 1"/>
    <property type="match status" value="1"/>
</dbReference>
<keyword evidence="6" id="KW-1185">Reference proteome</keyword>
<dbReference type="InterPro" id="IPR045004">
    <property type="entry name" value="ECH_dom"/>
</dbReference>
<comment type="caution">
    <text evidence="5">The sequence shown here is derived from an EMBL/GenBank/DDBJ whole genome shotgun (WGS) entry which is preliminary data.</text>
</comment>
<name>A0ABT6CCM4_9MICO</name>
<comment type="catalytic activity">
    <reaction evidence="1">
        <text>3-hydroxy-2-methylpropanoyl-CoA + H2O = 3-hydroxy-2-methylpropanoate + CoA + H(+)</text>
        <dbReference type="Rhea" id="RHEA:20888"/>
        <dbReference type="ChEBI" id="CHEBI:11805"/>
        <dbReference type="ChEBI" id="CHEBI:15377"/>
        <dbReference type="ChEBI" id="CHEBI:15378"/>
        <dbReference type="ChEBI" id="CHEBI:57287"/>
        <dbReference type="ChEBI" id="CHEBI:57340"/>
        <dbReference type="EC" id="3.1.2.4"/>
    </reaction>
</comment>
<sequence>MSATASTDEVRVSRDGALGRIVLDRPRAINALTQPMVTAVAGALRAWADDPSVVTVSIEGAGERGLCAGGDVVAVRRTWLAGGDRTAFFRAEYAMNALLATYPKPVVAFQDGVVMGGGVGVSAYTRLRLVTERSTVAMPETGIGLFPDVGALYLLARTPGEIGTHLALTGTPVDGPGAIAAGLADALIPAERWPDLLARLAHGAPVPTDLGDRTPSADLLAARSWIDECYAGNDAATILRRLREHDDPAAQHAGDILAGRSPLSVAVTLEALRRAATMRTVREVLDQDLVVAGNLVADGDFAEGVRAQLVDKDRKPTWQHTSLDDVSPSIVQKFFR</sequence>